<dbReference type="Gene3D" id="3.30.70.60">
    <property type="match status" value="1"/>
</dbReference>
<reference evidence="4" key="1">
    <citation type="submission" date="2017-09" db="EMBL/GenBank/DDBJ databases">
        <authorList>
            <person name="Varghese N."/>
            <person name="Submissions S."/>
        </authorList>
    </citation>
    <scope>NUCLEOTIDE SEQUENCE [LARGE SCALE GENOMIC DNA]</scope>
    <source>
        <strain evidence="4">DSM 15103</strain>
    </source>
</reference>
<dbReference type="EMBL" id="OBEI01000001">
    <property type="protein sequence ID" value="SNZ04108.1"/>
    <property type="molecule type" value="Genomic_DNA"/>
</dbReference>
<keyword evidence="4" id="KW-1185">Reference proteome</keyword>
<dbReference type="RefSeq" id="WP_096999730.1">
    <property type="nucleotide sequence ID" value="NZ_OBEI01000001.1"/>
</dbReference>
<organism evidence="3 4">
    <name type="scientific">Persephonella hydrogeniphila</name>
    <dbReference type="NCBI Taxonomy" id="198703"/>
    <lineage>
        <taxon>Bacteria</taxon>
        <taxon>Pseudomonadati</taxon>
        <taxon>Aquificota</taxon>
        <taxon>Aquificia</taxon>
        <taxon>Aquificales</taxon>
        <taxon>Hydrogenothermaceae</taxon>
        <taxon>Persephonella</taxon>
    </lineage>
</organism>
<dbReference type="Proteomes" id="UP000219036">
    <property type="component" value="Unassembled WGS sequence"/>
</dbReference>
<keyword evidence="1" id="KW-0175">Coiled coil</keyword>
<feature type="coiled-coil region" evidence="1">
    <location>
        <begin position="45"/>
        <end position="98"/>
    </location>
</feature>
<keyword evidence="2" id="KW-0812">Transmembrane</keyword>
<gene>
    <name evidence="3" type="ORF">SAMN06265182_0555</name>
</gene>
<accession>A0A285N456</accession>
<evidence type="ECO:0000256" key="1">
    <source>
        <dbReference type="SAM" id="Coils"/>
    </source>
</evidence>
<dbReference type="AlphaFoldDB" id="A0A285N456"/>
<protein>
    <recommendedName>
        <fullName evidence="5">Type IV pilus assembly protein PilO</fullName>
    </recommendedName>
</protein>
<dbReference type="InterPro" id="IPR014717">
    <property type="entry name" value="Transl_elong_EF1B/ribsomal_bS6"/>
</dbReference>
<sequence>MNLESLKEQWEGLPEWQKVLLIGLITVLIMYGIYALIIDPKKIEEKRLTDEVKNLQVQVDRLKRFARPEIRKKLEDKLLAIKAEISNLNKQLEEIKTVVPTEEKTQDILRFIADSAIKSNVALNSFQVSPPEQIYMRYNRSKDTIEIVTVKKKKMDKSFIKINRIKINLDMNSRTVGEVVAFLRQLGTSDRFFRMDKLSIEKKKGKRLNTFNIKITISTYFM</sequence>
<dbReference type="OrthoDB" id="12917at2"/>
<evidence type="ECO:0000313" key="3">
    <source>
        <dbReference type="EMBL" id="SNZ04108.1"/>
    </source>
</evidence>
<feature type="transmembrane region" description="Helical" evidence="2">
    <location>
        <begin position="20"/>
        <end position="38"/>
    </location>
</feature>
<keyword evidence="2" id="KW-0472">Membrane</keyword>
<proteinExistence type="predicted"/>
<evidence type="ECO:0000256" key="2">
    <source>
        <dbReference type="SAM" id="Phobius"/>
    </source>
</evidence>
<evidence type="ECO:0008006" key="5">
    <source>
        <dbReference type="Google" id="ProtNLM"/>
    </source>
</evidence>
<name>A0A285N456_9AQUI</name>
<keyword evidence="2" id="KW-1133">Transmembrane helix</keyword>
<evidence type="ECO:0000313" key="4">
    <source>
        <dbReference type="Proteomes" id="UP000219036"/>
    </source>
</evidence>